<dbReference type="AlphaFoldDB" id="A0A9W6YJ72"/>
<evidence type="ECO:0000313" key="2">
    <source>
        <dbReference type="EMBL" id="GMF65521.1"/>
    </source>
</evidence>
<dbReference type="Pfam" id="PF03184">
    <property type="entry name" value="DDE_1"/>
    <property type="match status" value="1"/>
</dbReference>
<evidence type="ECO:0000313" key="3">
    <source>
        <dbReference type="Proteomes" id="UP001165083"/>
    </source>
</evidence>
<proteinExistence type="predicted"/>
<organism evidence="2 3">
    <name type="scientific">Phytophthora lilii</name>
    <dbReference type="NCBI Taxonomy" id="2077276"/>
    <lineage>
        <taxon>Eukaryota</taxon>
        <taxon>Sar</taxon>
        <taxon>Stramenopiles</taxon>
        <taxon>Oomycota</taxon>
        <taxon>Peronosporomycetes</taxon>
        <taxon>Peronosporales</taxon>
        <taxon>Peronosporaceae</taxon>
        <taxon>Phytophthora</taxon>
    </lineage>
</organism>
<dbReference type="Proteomes" id="UP001165083">
    <property type="component" value="Unassembled WGS sequence"/>
</dbReference>
<name>A0A9W6YJ72_9STRA</name>
<reference evidence="2" key="1">
    <citation type="submission" date="2023-04" db="EMBL/GenBank/DDBJ databases">
        <title>Phytophthora lilii NBRC 32176.</title>
        <authorList>
            <person name="Ichikawa N."/>
            <person name="Sato H."/>
            <person name="Tonouchi N."/>
        </authorList>
    </citation>
    <scope>NUCLEOTIDE SEQUENCE</scope>
    <source>
        <strain evidence="2">NBRC 32176</strain>
    </source>
</reference>
<feature type="domain" description="DDE-1" evidence="1">
    <location>
        <begin position="39"/>
        <end position="93"/>
    </location>
</feature>
<protein>
    <submittedName>
        <fullName evidence="2">Unnamed protein product</fullName>
    </submittedName>
</protein>
<dbReference type="GO" id="GO:0003676">
    <property type="term" value="F:nucleic acid binding"/>
    <property type="evidence" value="ECO:0007669"/>
    <property type="project" value="InterPro"/>
</dbReference>
<keyword evidence="3" id="KW-1185">Reference proteome</keyword>
<accession>A0A9W6YJ72</accession>
<dbReference type="EMBL" id="BSXW01012478">
    <property type="protein sequence ID" value="GMF65521.1"/>
    <property type="molecule type" value="Genomic_DNA"/>
</dbReference>
<dbReference type="OrthoDB" id="125347at2759"/>
<sequence length="114" mass="12581">MTSSISDYMVRQLVPLVRSAPRYTVGVPDRAARGVKQDKARITVGLATNMTGSSMLEPLFIGHAKKPRAFKKKSALELGFLHYYANKNAWMTTINISPLDLETQCGNGSPRPQD</sequence>
<comment type="caution">
    <text evidence="2">The sequence shown here is derived from an EMBL/GenBank/DDBJ whole genome shotgun (WGS) entry which is preliminary data.</text>
</comment>
<evidence type="ECO:0000259" key="1">
    <source>
        <dbReference type="Pfam" id="PF03184"/>
    </source>
</evidence>
<gene>
    <name evidence="2" type="ORF">Plil01_001817000</name>
</gene>
<dbReference type="InterPro" id="IPR004875">
    <property type="entry name" value="DDE_SF_endonuclease_dom"/>
</dbReference>